<protein>
    <submittedName>
        <fullName evidence="1">7985_t:CDS:1</fullName>
    </submittedName>
</protein>
<dbReference type="EMBL" id="CAJVQA010024631">
    <property type="protein sequence ID" value="CAG8783158.1"/>
    <property type="molecule type" value="Genomic_DNA"/>
</dbReference>
<evidence type="ECO:0000313" key="1">
    <source>
        <dbReference type="EMBL" id="CAG8783158.1"/>
    </source>
</evidence>
<comment type="caution">
    <text evidence="1">The sequence shown here is derived from an EMBL/GenBank/DDBJ whole genome shotgun (WGS) entry which is preliminary data.</text>
</comment>
<name>A0A9N9JI08_9GLOM</name>
<accession>A0A9N9JI08</accession>
<dbReference type="AlphaFoldDB" id="A0A9N9JI08"/>
<sequence length="60" mass="6823">HRLTIDKAVNEESNKSLNEAMTEGYHDAMTEGYHDGISHRFMLDTDSFDEESDFSSLKIG</sequence>
<organism evidence="1 2">
    <name type="scientific">Cetraspora pellucida</name>
    <dbReference type="NCBI Taxonomy" id="1433469"/>
    <lineage>
        <taxon>Eukaryota</taxon>
        <taxon>Fungi</taxon>
        <taxon>Fungi incertae sedis</taxon>
        <taxon>Mucoromycota</taxon>
        <taxon>Glomeromycotina</taxon>
        <taxon>Glomeromycetes</taxon>
        <taxon>Diversisporales</taxon>
        <taxon>Gigasporaceae</taxon>
        <taxon>Cetraspora</taxon>
    </lineage>
</organism>
<evidence type="ECO:0000313" key="2">
    <source>
        <dbReference type="Proteomes" id="UP000789759"/>
    </source>
</evidence>
<reference evidence="1" key="1">
    <citation type="submission" date="2021-06" db="EMBL/GenBank/DDBJ databases">
        <authorList>
            <person name="Kallberg Y."/>
            <person name="Tangrot J."/>
            <person name="Rosling A."/>
        </authorList>
    </citation>
    <scope>NUCLEOTIDE SEQUENCE</scope>
    <source>
        <strain evidence="1">FL966</strain>
    </source>
</reference>
<keyword evidence="2" id="KW-1185">Reference proteome</keyword>
<feature type="non-terminal residue" evidence="1">
    <location>
        <position position="1"/>
    </location>
</feature>
<gene>
    <name evidence="1" type="ORF">CPELLU_LOCUS16511</name>
</gene>
<proteinExistence type="predicted"/>
<dbReference type="Proteomes" id="UP000789759">
    <property type="component" value="Unassembled WGS sequence"/>
</dbReference>